<keyword evidence="2" id="KW-1185">Reference proteome</keyword>
<proteinExistence type="predicted"/>
<organism evidence="1 2">
    <name type="scientific">Methylobacterium phyllostachyos</name>
    <dbReference type="NCBI Taxonomy" id="582672"/>
    <lineage>
        <taxon>Bacteria</taxon>
        <taxon>Pseudomonadati</taxon>
        <taxon>Pseudomonadota</taxon>
        <taxon>Alphaproteobacteria</taxon>
        <taxon>Hyphomicrobiales</taxon>
        <taxon>Methylobacteriaceae</taxon>
        <taxon>Methylobacterium</taxon>
    </lineage>
</organism>
<name>A0A1H0DLB4_9HYPH</name>
<dbReference type="Proteomes" id="UP000198704">
    <property type="component" value="Unassembled WGS sequence"/>
</dbReference>
<accession>A0A1H0DLB4</accession>
<dbReference type="EMBL" id="FNHS01000010">
    <property type="protein sequence ID" value="SDN70858.1"/>
    <property type="molecule type" value="Genomic_DNA"/>
</dbReference>
<evidence type="ECO:0000313" key="2">
    <source>
        <dbReference type="Proteomes" id="UP000198704"/>
    </source>
</evidence>
<reference evidence="2" key="1">
    <citation type="submission" date="2016-10" db="EMBL/GenBank/DDBJ databases">
        <authorList>
            <person name="Varghese N."/>
            <person name="Submissions S."/>
        </authorList>
    </citation>
    <scope>NUCLEOTIDE SEQUENCE [LARGE SCALE GENOMIC DNA]</scope>
    <source>
        <strain evidence="2">BL47</strain>
    </source>
</reference>
<evidence type="ECO:0000313" key="1">
    <source>
        <dbReference type="EMBL" id="SDN70858.1"/>
    </source>
</evidence>
<sequence>MIDPRSETISTTTNLFLDNRTCVLFEVFKKASAIWDKHADELRELKDFHFYQKNFLTHRLSEIKEHEFWQCYAASIDFEEFEAMLTFAKRVLFTHSKFEEIVYLELVRSEHYRIKAEFDAYRLSLPDGEMIPNW</sequence>
<dbReference type="RefSeq" id="WP_091717954.1">
    <property type="nucleotide sequence ID" value="NZ_FNHS01000010.1"/>
</dbReference>
<protein>
    <submittedName>
        <fullName evidence="1">Uncharacterized protein</fullName>
    </submittedName>
</protein>
<dbReference type="AlphaFoldDB" id="A0A1H0DLB4"/>
<gene>
    <name evidence="1" type="ORF">SAMN05216360_110210</name>
</gene>